<feature type="compositionally biased region" description="Low complexity" evidence="1">
    <location>
        <begin position="11"/>
        <end position="24"/>
    </location>
</feature>
<reference evidence="3" key="2">
    <citation type="journal article" date="2015" name="Data Brief">
        <title>Shoot transcriptome of the giant reed, Arundo donax.</title>
        <authorList>
            <person name="Barrero R.A."/>
            <person name="Guerrero F.D."/>
            <person name="Moolhuijzen P."/>
            <person name="Goolsby J.A."/>
            <person name="Tidwell J."/>
            <person name="Bellgard S.E."/>
            <person name="Bellgard M.I."/>
        </authorList>
    </citation>
    <scope>NUCLEOTIDE SEQUENCE</scope>
    <source>
        <tissue evidence="3">Shoot tissue taken approximately 20 cm above the soil surface</tissue>
    </source>
</reference>
<dbReference type="InterPro" id="IPR013103">
    <property type="entry name" value="RVT_2"/>
</dbReference>
<evidence type="ECO:0000256" key="1">
    <source>
        <dbReference type="SAM" id="MobiDB-lite"/>
    </source>
</evidence>
<evidence type="ECO:0000313" key="3">
    <source>
        <dbReference type="EMBL" id="JAD19590.1"/>
    </source>
</evidence>
<feature type="compositionally biased region" description="Polar residues" evidence="1">
    <location>
        <begin position="49"/>
        <end position="60"/>
    </location>
</feature>
<dbReference type="EMBL" id="GBRH01278305">
    <property type="protein sequence ID" value="JAD19590.1"/>
    <property type="molecule type" value="Transcribed_RNA"/>
</dbReference>
<evidence type="ECO:0000259" key="2">
    <source>
        <dbReference type="Pfam" id="PF07727"/>
    </source>
</evidence>
<feature type="domain" description="Reverse transcriptase Ty1/copia-type" evidence="2">
    <location>
        <begin position="141"/>
        <end position="215"/>
    </location>
</feature>
<accession>A0A0A8Y2X1</accession>
<organism evidence="3">
    <name type="scientific">Arundo donax</name>
    <name type="common">Giant reed</name>
    <name type="synonym">Donax arundinaceus</name>
    <dbReference type="NCBI Taxonomy" id="35708"/>
    <lineage>
        <taxon>Eukaryota</taxon>
        <taxon>Viridiplantae</taxon>
        <taxon>Streptophyta</taxon>
        <taxon>Embryophyta</taxon>
        <taxon>Tracheophyta</taxon>
        <taxon>Spermatophyta</taxon>
        <taxon>Magnoliopsida</taxon>
        <taxon>Liliopsida</taxon>
        <taxon>Poales</taxon>
        <taxon>Poaceae</taxon>
        <taxon>PACMAD clade</taxon>
        <taxon>Arundinoideae</taxon>
        <taxon>Arundineae</taxon>
        <taxon>Arundo</taxon>
    </lineage>
</organism>
<dbReference type="Pfam" id="PF07727">
    <property type="entry name" value="RVT_2"/>
    <property type="match status" value="1"/>
</dbReference>
<sequence length="216" mass="23323">MQQPEDFPGAGTSVEDSSSTGSSEHAPGPGGIQNDSAPDMLATPVSPAHGSSSHVGTTAVPSIESGAPAPPVSGGGASSPVQHRPVTRLQRGIRQPKIRTDGTIRYGCFTSTGEPQNLEEALNNTDWKAAMDDEYHALMKNNTWYLVPSEKGRNIIDCKWVYKIKRKADSTIDTYKARLVVKGFKQRYRIDYEDTFSPVVKATTMRTILSIAVSNG</sequence>
<name>A0A0A8Y2X1_ARUDO</name>
<protein>
    <recommendedName>
        <fullName evidence="2">Reverse transcriptase Ty1/copia-type domain-containing protein</fullName>
    </recommendedName>
</protein>
<dbReference type="AlphaFoldDB" id="A0A0A8Y2X1"/>
<proteinExistence type="predicted"/>
<feature type="region of interest" description="Disordered" evidence="1">
    <location>
        <begin position="1"/>
        <end position="97"/>
    </location>
</feature>
<reference evidence="3" key="1">
    <citation type="submission" date="2014-09" db="EMBL/GenBank/DDBJ databases">
        <authorList>
            <person name="Magalhaes I.L.F."/>
            <person name="Oliveira U."/>
            <person name="Santos F.R."/>
            <person name="Vidigal T.H.D.A."/>
            <person name="Brescovit A.D."/>
            <person name="Santos A.J."/>
        </authorList>
    </citation>
    <scope>NUCLEOTIDE SEQUENCE</scope>
    <source>
        <tissue evidence="3">Shoot tissue taken approximately 20 cm above the soil surface</tissue>
    </source>
</reference>